<sequence length="440" mass="47855">MNILIENAGIVFTQNDKREVLRDTSIYISGGIIKEIGKSSLLKEKYTPDLVLDASKMAVLPGLVNLHTHSVQVLLRGRFDEPLMNWLRLVDLEYEKLDDVDVRAAARLTFIEGLLCGTTTFLDMEGNVEPIVSAAREVGIRLYEAIALVDTAETGVSGFTRVADPEEEVKKASKVAREKMATGQLNFLLGPVGFPSSSPELLRIASEEARKNGLKLHAHLSESMVNEELSRKMFGVSETGMLEKIGFLGPDVIVAHGVNLDPIDIQVLAKHGVNVAHCPTSNAKLGNGIAPALKMINQGLNVGLGTDGAASNDSLDLFSEMKTFILMQRAREGFDRRVNAQLALDMATRNGGLALDSSGKLGVISPGAYADLVLVDLTLPSMLPSENVLDNLVFSGGCRAVRHVIVNGELLVYDGRLRNEELYSRALEEFNEVAKRVSYK</sequence>
<dbReference type="EC" id="3.5.4.28" evidence="3"/>
<keyword evidence="1 3" id="KW-0378">Hydrolase</keyword>
<dbReference type="STRING" id="697581.TCARB_0903"/>
<dbReference type="GeneID" id="25406327"/>
<gene>
    <name evidence="3" type="ORF">TCARB_0903</name>
</gene>
<dbReference type="AlphaFoldDB" id="A0A3G1A6W8"/>
<organism evidence="3 4">
    <name type="scientific">Thermofilum adornatum 1505</name>
    <dbReference type="NCBI Taxonomy" id="697581"/>
    <lineage>
        <taxon>Archaea</taxon>
        <taxon>Thermoproteota</taxon>
        <taxon>Thermoprotei</taxon>
        <taxon>Thermofilales</taxon>
        <taxon>Thermofilaceae</taxon>
        <taxon>Thermofilum</taxon>
    </lineage>
</organism>
<evidence type="ECO:0000256" key="1">
    <source>
        <dbReference type="ARBA" id="ARBA00022801"/>
    </source>
</evidence>
<dbReference type="InterPro" id="IPR032466">
    <property type="entry name" value="Metal_Hydrolase"/>
</dbReference>
<dbReference type="PANTHER" id="PTHR43794">
    <property type="entry name" value="AMINOHYDROLASE SSNA-RELATED"/>
    <property type="match status" value="1"/>
</dbReference>
<dbReference type="PANTHER" id="PTHR43794:SF11">
    <property type="entry name" value="AMIDOHYDROLASE-RELATED DOMAIN-CONTAINING PROTEIN"/>
    <property type="match status" value="1"/>
</dbReference>
<evidence type="ECO:0000259" key="2">
    <source>
        <dbReference type="Pfam" id="PF01979"/>
    </source>
</evidence>
<dbReference type="Proteomes" id="UP000266720">
    <property type="component" value="Chromosome"/>
</dbReference>
<dbReference type="InterPro" id="IPR050287">
    <property type="entry name" value="MTA/SAH_deaminase"/>
</dbReference>
<dbReference type="Gene3D" id="2.30.40.10">
    <property type="entry name" value="Urease, subunit C, domain 1"/>
    <property type="match status" value="1"/>
</dbReference>
<dbReference type="SUPFAM" id="SSF51556">
    <property type="entry name" value="Metallo-dependent hydrolases"/>
    <property type="match status" value="1"/>
</dbReference>
<dbReference type="Pfam" id="PF01979">
    <property type="entry name" value="Amidohydro_1"/>
    <property type="match status" value="1"/>
</dbReference>
<name>A0A3G1A6W8_9CREN</name>
<accession>A0A3G1A6W8</accession>
<dbReference type="InterPro" id="IPR006680">
    <property type="entry name" value="Amidohydro-rel"/>
</dbReference>
<dbReference type="SUPFAM" id="SSF51338">
    <property type="entry name" value="Composite domain of metallo-dependent hydrolases"/>
    <property type="match status" value="1"/>
</dbReference>
<reference evidence="4" key="1">
    <citation type="book" date="2010" name="EXTREMOPHILES" publisher="0:0-0">
        <title>Complete genome sequences of ten hyperthermophilic archaea reveal their metabolic capabilities and possible ecological roles.</title>
        <editorList>
            <person name="?"/>
        </editorList>
        <authorList>
            <person name="Ravin N.V."/>
            <person name="Mardanov A.V."/>
            <person name="Bonch-Osmolovskaya E.A."/>
            <person name="Skryabin K.G."/>
        </authorList>
    </citation>
    <scope>NUCLEOTIDE SEQUENCE [LARGE SCALE GENOMIC DNA]</scope>
    <source>
        <strain evidence="4">1505</strain>
    </source>
</reference>
<feature type="domain" description="Amidohydrolase-related" evidence="2">
    <location>
        <begin position="59"/>
        <end position="410"/>
    </location>
</feature>
<dbReference type="EMBL" id="CP007493">
    <property type="protein sequence ID" value="AJB41953.1"/>
    <property type="molecule type" value="Genomic_DNA"/>
</dbReference>
<dbReference type="Gene3D" id="3.20.20.140">
    <property type="entry name" value="Metal-dependent hydrolases"/>
    <property type="match status" value="1"/>
</dbReference>
<dbReference type="GO" id="GO:0050270">
    <property type="term" value="F:S-adenosylhomocysteine deaminase activity"/>
    <property type="evidence" value="ECO:0007669"/>
    <property type="project" value="UniProtKB-EC"/>
</dbReference>
<dbReference type="InterPro" id="IPR011059">
    <property type="entry name" value="Metal-dep_hydrolase_composite"/>
</dbReference>
<dbReference type="KEGG" id="tcb:TCARB_0903"/>
<proteinExistence type="predicted"/>
<dbReference type="CDD" id="cd01298">
    <property type="entry name" value="ATZ_TRZ_like"/>
    <property type="match status" value="1"/>
</dbReference>
<evidence type="ECO:0000313" key="3">
    <source>
        <dbReference type="EMBL" id="AJB41953.1"/>
    </source>
</evidence>
<dbReference type="RefSeq" id="WP_052886820.1">
    <property type="nucleotide sequence ID" value="NZ_CP007493.1"/>
</dbReference>
<evidence type="ECO:0000313" key="4">
    <source>
        <dbReference type="Proteomes" id="UP000266720"/>
    </source>
</evidence>
<protein>
    <submittedName>
        <fullName evidence="3">N-ethylammeline chlorohydrolase</fullName>
        <ecNumber evidence="3">3.5.4.28</ecNumber>
    </submittedName>
</protein>